<dbReference type="InterPro" id="IPR000219">
    <property type="entry name" value="DH_dom"/>
</dbReference>
<dbReference type="SMART" id="SM00325">
    <property type="entry name" value="RhoGEF"/>
    <property type="match status" value="1"/>
</dbReference>
<dbReference type="AlphaFoldDB" id="A0A180GSC5"/>
<gene>
    <name evidence="3" type="ORF">PTTG_09306</name>
</gene>
<dbReference type="EMBL" id="ADAS02000028">
    <property type="protein sequence ID" value="OAV95444.1"/>
    <property type="molecule type" value="Genomic_DNA"/>
</dbReference>
<feature type="compositionally biased region" description="Basic residues" evidence="1">
    <location>
        <begin position="193"/>
        <end position="210"/>
    </location>
</feature>
<evidence type="ECO:0000313" key="3">
    <source>
        <dbReference type="EMBL" id="OAV95444.1"/>
    </source>
</evidence>
<feature type="compositionally biased region" description="Polar residues" evidence="1">
    <location>
        <begin position="977"/>
        <end position="1017"/>
    </location>
</feature>
<feature type="domain" description="DH" evidence="2">
    <location>
        <begin position="657"/>
        <end position="853"/>
    </location>
</feature>
<dbReference type="OrthoDB" id="1716625at2759"/>
<reference evidence="3" key="1">
    <citation type="submission" date="2009-11" db="EMBL/GenBank/DDBJ databases">
        <authorList>
            <consortium name="The Broad Institute Genome Sequencing Platform"/>
            <person name="Ward D."/>
            <person name="Feldgarden M."/>
            <person name="Earl A."/>
            <person name="Young S.K."/>
            <person name="Zeng Q."/>
            <person name="Koehrsen M."/>
            <person name="Alvarado L."/>
            <person name="Berlin A."/>
            <person name="Bochicchio J."/>
            <person name="Borenstein D."/>
            <person name="Chapman S.B."/>
            <person name="Chen Z."/>
            <person name="Engels R."/>
            <person name="Freedman E."/>
            <person name="Gellesch M."/>
            <person name="Goldberg J."/>
            <person name="Griggs A."/>
            <person name="Gujja S."/>
            <person name="Heilman E."/>
            <person name="Heiman D."/>
            <person name="Hepburn T."/>
            <person name="Howarth C."/>
            <person name="Jen D."/>
            <person name="Larson L."/>
            <person name="Lewis B."/>
            <person name="Mehta T."/>
            <person name="Park D."/>
            <person name="Pearson M."/>
            <person name="Roberts A."/>
            <person name="Saif S."/>
            <person name="Shea T."/>
            <person name="Shenoy N."/>
            <person name="Sisk P."/>
            <person name="Stolte C."/>
            <person name="Sykes S."/>
            <person name="Thomson T."/>
            <person name="Walk T."/>
            <person name="White J."/>
            <person name="Yandava C."/>
            <person name="Izard J."/>
            <person name="Baranova O.V."/>
            <person name="Blanton J.M."/>
            <person name="Tanner A.C."/>
            <person name="Dewhirst F.E."/>
            <person name="Haas B."/>
            <person name="Nusbaum C."/>
            <person name="Birren B."/>
        </authorList>
    </citation>
    <scope>NUCLEOTIDE SEQUENCE [LARGE SCALE GENOMIC DNA]</scope>
    <source>
        <strain evidence="3">1-1 BBBD Race 1</strain>
    </source>
</reference>
<feature type="region of interest" description="Disordered" evidence="1">
    <location>
        <begin position="562"/>
        <end position="621"/>
    </location>
</feature>
<accession>A0A180GSC5</accession>
<feature type="compositionally biased region" description="Pro residues" evidence="1">
    <location>
        <begin position="218"/>
        <end position="228"/>
    </location>
</feature>
<dbReference type="GO" id="GO:0005085">
    <property type="term" value="F:guanyl-nucleotide exchange factor activity"/>
    <property type="evidence" value="ECO:0007669"/>
    <property type="project" value="InterPro"/>
</dbReference>
<feature type="region of interest" description="Disordered" evidence="1">
    <location>
        <begin position="954"/>
        <end position="1044"/>
    </location>
</feature>
<dbReference type="STRING" id="630390.A0A180GSC5"/>
<reference evidence="4 5" key="3">
    <citation type="journal article" date="2017" name="G3 (Bethesda)">
        <title>Comparative analysis highlights variable genome content of wheat rusts and divergence of the mating loci.</title>
        <authorList>
            <person name="Cuomo C.A."/>
            <person name="Bakkeren G."/>
            <person name="Khalil H.B."/>
            <person name="Panwar V."/>
            <person name="Joly D."/>
            <person name="Linning R."/>
            <person name="Sakthikumar S."/>
            <person name="Song X."/>
            <person name="Adiconis X."/>
            <person name="Fan L."/>
            <person name="Goldberg J.M."/>
            <person name="Levin J.Z."/>
            <person name="Young S."/>
            <person name="Zeng Q."/>
            <person name="Anikster Y."/>
            <person name="Bruce M."/>
            <person name="Wang M."/>
            <person name="Yin C."/>
            <person name="McCallum B."/>
            <person name="Szabo L.J."/>
            <person name="Hulbert S."/>
            <person name="Chen X."/>
            <person name="Fellers J.P."/>
        </authorList>
    </citation>
    <scope>NUCLEOTIDE SEQUENCE</scope>
    <source>
        <strain evidence="5">Isolate 1-1 / race 1 (BBBD)</strain>
        <strain evidence="4">isolate 1-1 / race 1 (BBBD)</strain>
    </source>
</reference>
<dbReference type="InterPro" id="IPR051092">
    <property type="entry name" value="FYVE_RhoGEF_PH"/>
</dbReference>
<evidence type="ECO:0000259" key="2">
    <source>
        <dbReference type="PROSITE" id="PS50010"/>
    </source>
</evidence>
<dbReference type="PANTHER" id="PTHR12673">
    <property type="entry name" value="FACIOGENITAL DYSPLASIA PROTEIN"/>
    <property type="match status" value="1"/>
</dbReference>
<evidence type="ECO:0000313" key="5">
    <source>
        <dbReference type="Proteomes" id="UP000005240"/>
    </source>
</evidence>
<feature type="compositionally biased region" description="Low complexity" evidence="1">
    <location>
        <begin position="954"/>
        <end position="976"/>
    </location>
</feature>
<dbReference type="GO" id="GO:0005737">
    <property type="term" value="C:cytoplasm"/>
    <property type="evidence" value="ECO:0007669"/>
    <property type="project" value="TreeGrafter"/>
</dbReference>
<proteinExistence type="predicted"/>
<feature type="compositionally biased region" description="Basic residues" evidence="1">
    <location>
        <begin position="1035"/>
        <end position="1044"/>
    </location>
</feature>
<feature type="region of interest" description="Disordered" evidence="1">
    <location>
        <begin position="285"/>
        <end position="338"/>
    </location>
</feature>
<dbReference type="Proteomes" id="UP000005240">
    <property type="component" value="Unassembled WGS sequence"/>
</dbReference>
<reference evidence="4" key="4">
    <citation type="submission" date="2025-05" db="UniProtKB">
        <authorList>
            <consortium name="EnsemblFungi"/>
        </authorList>
    </citation>
    <scope>IDENTIFICATION</scope>
    <source>
        <strain evidence="4">isolate 1-1 / race 1 (BBBD)</strain>
    </source>
</reference>
<feature type="compositionally biased region" description="Polar residues" evidence="1">
    <location>
        <begin position="306"/>
        <end position="321"/>
    </location>
</feature>
<protein>
    <submittedName>
        <fullName evidence="4">DH domain-containing protein</fullName>
    </submittedName>
</protein>
<dbReference type="PANTHER" id="PTHR12673:SF159">
    <property type="entry name" value="LD03170P"/>
    <property type="match status" value="1"/>
</dbReference>
<evidence type="ECO:0000313" key="4">
    <source>
        <dbReference type="EnsemblFungi" id="PTTG_09306-t43_1-p1"/>
    </source>
</evidence>
<reference evidence="3" key="2">
    <citation type="submission" date="2016-05" db="EMBL/GenBank/DDBJ databases">
        <title>Comparative analysis highlights variable genome content of wheat rusts and divergence of the mating loci.</title>
        <authorList>
            <person name="Cuomo C.A."/>
            <person name="Bakkeren G."/>
            <person name="Szabo L."/>
            <person name="Khalil H."/>
            <person name="Joly D."/>
            <person name="Goldberg J."/>
            <person name="Young S."/>
            <person name="Zeng Q."/>
            <person name="Fellers J."/>
        </authorList>
    </citation>
    <scope>NUCLEOTIDE SEQUENCE [LARGE SCALE GENOMIC DNA]</scope>
    <source>
        <strain evidence="3">1-1 BBBD Race 1</strain>
    </source>
</reference>
<feature type="compositionally biased region" description="Low complexity" evidence="1">
    <location>
        <begin position="229"/>
        <end position="247"/>
    </location>
</feature>
<feature type="compositionally biased region" description="Low complexity" evidence="1">
    <location>
        <begin position="183"/>
        <end position="192"/>
    </location>
</feature>
<dbReference type="EnsemblFungi" id="PTTG_09306-t43_1">
    <property type="protein sequence ID" value="PTTG_09306-t43_1-p1"/>
    <property type="gene ID" value="PTTG_09306"/>
</dbReference>
<dbReference type="SUPFAM" id="SSF48065">
    <property type="entry name" value="DBL homology domain (DH-domain)"/>
    <property type="match status" value="1"/>
</dbReference>
<feature type="compositionally biased region" description="Polar residues" evidence="1">
    <location>
        <begin position="591"/>
        <end position="621"/>
    </location>
</feature>
<feature type="region of interest" description="Disordered" evidence="1">
    <location>
        <begin position="460"/>
        <end position="513"/>
    </location>
</feature>
<dbReference type="InterPro" id="IPR035899">
    <property type="entry name" value="DBL_dom_sf"/>
</dbReference>
<keyword evidence="5" id="KW-1185">Reference proteome</keyword>
<dbReference type="VEuPathDB" id="FungiDB:PTTG_09306"/>
<dbReference type="CDD" id="cd00160">
    <property type="entry name" value="RhoGEF"/>
    <property type="match status" value="1"/>
</dbReference>
<feature type="compositionally biased region" description="Low complexity" evidence="1">
    <location>
        <begin position="259"/>
        <end position="271"/>
    </location>
</feature>
<dbReference type="Pfam" id="PF00621">
    <property type="entry name" value="RhoGEF"/>
    <property type="match status" value="1"/>
</dbReference>
<evidence type="ECO:0000256" key="1">
    <source>
        <dbReference type="SAM" id="MobiDB-lite"/>
    </source>
</evidence>
<feature type="region of interest" description="Disordered" evidence="1">
    <location>
        <begin position="136"/>
        <end position="271"/>
    </location>
</feature>
<dbReference type="PROSITE" id="PS50010">
    <property type="entry name" value="DH_2"/>
    <property type="match status" value="1"/>
</dbReference>
<sequence length="1234" mass="136458">MSARLFPGSLLRAILNHDISHSNQVALQPALRNQTFARTWSPRHHQEHRYGRRTQGQPRFLLASGLGITLIGAAGSFDSDQQRNFCETDFDTIRPLHTRQPSSRSTLPSFTSSPALALALDPNSGTTSENFKALDDVEDDQTSDSARAANHELPGSYASSLSAKFTRRPIPSTSSAGRGAGSHQNQHQPQPQHQHHLKKARSSHSIRHRGTQSTYRRPPVPAPCPPPANSFSPISSASSASSCSSLADEVAPSIPPQYPSSSRRSSRFSTPLRSYQSLHFTKQNTGFQSRHPAHQHHSSNSQSRSVTPLTSSPLDNSSSHQPVPLSNPPSELPDFHEYHPCPSELVPFPSQHPVTSPPTRFTDFVKSKIQKTARRSISHSWSSSLLSAHKHPSSAPSVYSSAAPLCQTEIDQSSTTVGCYRSIPFSYTSDNLQAPTNDPAPPLNMLDSEHEVESLLDHRGVPAHSAPPLRSSSSQPFMAGQYHKKSLSGNRSQSAMGKRPAHEMHQRAGSSTPGLNFRPTAAFHPSGVSLQAELASKPIKSTGGNSPPRKSVRTHLSRLAQLLTPSPTLKYTPASSSKSKIPSPPMEARPMSSTGLSPEASSEVPSRQLSSTALGTPQVISSQKPSAAPMAIINWRTTLSDREYRHILETWGPTEIHRQQLIWELCQTETAFLDSIAAVLDLFIIPLREESQYGTWVVGVPEPVQKLFGDLDQIANFHSEIVMGMSYNRMCEKKRNKAPVVMKFADMMAGFVPRLRIYERYLVCFERVSQLIDRLSIDPADPFGSFVRMQSHIAGFGAMTLTSHLLKPIQRLMKYPLFFRQLCETTPLGHPDHQSTSNLWKATDGIIRSMQDIKGLEDDHESLRGLEEQLLGLPEGLVLANRRRKIVIRGTLQMVYPSHKDILKLSLTAPDPKRETFGEMAPTCRRMSSSSHLSSLGLRSDFNSRITTKGIIRSLSPVSDSSETSETTHSRSSFHSMNTETTFDATSSPQPLVSEISHQPRSFSGCSTQSAPRSEPSNDPDPIKLKPPRSLQSKRSSHKLRKSRGIPTEPVEVILLTDMLILCTREAPPKKNWRSSSRKPEDLDRFRIIDGIGLSRLTCVEDLGGQLGEFDDLVKLDLKPLGGIPRAEIQRRLTPSACQEETIRAQEHSIYLSSGPAPHSSPMIWGTLAPSAPSSLGAEKDWKNWLKEFRKLEVLTHHTFHRQLKHSEQKRRRSTTGRIDLAIKKSSSMSNLVD</sequence>
<name>A0A180GSC5_PUCT1</name>
<dbReference type="Gene3D" id="1.20.900.10">
    <property type="entry name" value="Dbl homology (DH) domain"/>
    <property type="match status" value="1"/>
</dbReference>
<organism evidence="3">
    <name type="scientific">Puccinia triticina (isolate 1-1 / race 1 (BBBD))</name>
    <name type="common">Brown leaf rust fungus</name>
    <dbReference type="NCBI Taxonomy" id="630390"/>
    <lineage>
        <taxon>Eukaryota</taxon>
        <taxon>Fungi</taxon>
        <taxon>Dikarya</taxon>
        <taxon>Basidiomycota</taxon>
        <taxon>Pucciniomycotina</taxon>
        <taxon>Pucciniomycetes</taxon>
        <taxon>Pucciniales</taxon>
        <taxon>Pucciniaceae</taxon>
        <taxon>Puccinia</taxon>
    </lineage>
</organism>